<gene>
    <name evidence="2" type="ORF">NCGR_LOCUS15710</name>
</gene>
<dbReference type="InterPro" id="IPR044730">
    <property type="entry name" value="RNase_H-like_dom_plant"/>
</dbReference>
<dbReference type="Proteomes" id="UP000604825">
    <property type="component" value="Unassembled WGS sequence"/>
</dbReference>
<dbReference type="EMBL" id="CAJGYO010000004">
    <property type="protein sequence ID" value="CAD6223288.1"/>
    <property type="molecule type" value="Genomic_DNA"/>
</dbReference>
<dbReference type="SUPFAM" id="SSF53098">
    <property type="entry name" value="Ribonuclease H-like"/>
    <property type="match status" value="1"/>
</dbReference>
<evidence type="ECO:0000313" key="3">
    <source>
        <dbReference type="Proteomes" id="UP000604825"/>
    </source>
</evidence>
<dbReference type="Pfam" id="PF13456">
    <property type="entry name" value="RVT_3"/>
    <property type="match status" value="1"/>
</dbReference>
<organism evidence="2 3">
    <name type="scientific">Miscanthus lutarioriparius</name>
    <dbReference type="NCBI Taxonomy" id="422564"/>
    <lineage>
        <taxon>Eukaryota</taxon>
        <taxon>Viridiplantae</taxon>
        <taxon>Streptophyta</taxon>
        <taxon>Embryophyta</taxon>
        <taxon>Tracheophyta</taxon>
        <taxon>Spermatophyta</taxon>
        <taxon>Magnoliopsida</taxon>
        <taxon>Liliopsida</taxon>
        <taxon>Poales</taxon>
        <taxon>Poaceae</taxon>
        <taxon>PACMAD clade</taxon>
        <taxon>Panicoideae</taxon>
        <taxon>Andropogonodae</taxon>
        <taxon>Andropogoneae</taxon>
        <taxon>Saccharinae</taxon>
        <taxon>Miscanthus</taxon>
    </lineage>
</organism>
<proteinExistence type="predicted"/>
<evidence type="ECO:0000259" key="1">
    <source>
        <dbReference type="Pfam" id="PF13456"/>
    </source>
</evidence>
<accession>A0A811ND66</accession>
<dbReference type="CDD" id="cd06222">
    <property type="entry name" value="RNase_H_like"/>
    <property type="match status" value="1"/>
</dbReference>
<name>A0A811ND66_9POAL</name>
<dbReference type="PANTHER" id="PTHR47723">
    <property type="entry name" value="OS05G0353850 PROTEIN"/>
    <property type="match status" value="1"/>
</dbReference>
<dbReference type="PANTHER" id="PTHR47723:SF24">
    <property type="entry name" value="RNASE H TYPE-1 DOMAIN-CONTAINING PROTEIN"/>
    <property type="match status" value="1"/>
</dbReference>
<dbReference type="Gene3D" id="3.30.420.10">
    <property type="entry name" value="Ribonuclease H-like superfamily/Ribonuclease H"/>
    <property type="match status" value="1"/>
</dbReference>
<protein>
    <recommendedName>
        <fullName evidence="1">RNase H type-1 domain-containing protein</fullName>
    </recommendedName>
</protein>
<dbReference type="InterPro" id="IPR053151">
    <property type="entry name" value="RNase_H-like"/>
</dbReference>
<reference evidence="2" key="1">
    <citation type="submission" date="2020-10" db="EMBL/GenBank/DDBJ databases">
        <authorList>
            <person name="Han B."/>
            <person name="Lu T."/>
            <person name="Zhao Q."/>
            <person name="Huang X."/>
            <person name="Zhao Y."/>
        </authorList>
    </citation>
    <scope>NUCLEOTIDE SEQUENCE</scope>
</reference>
<dbReference type="InterPro" id="IPR036397">
    <property type="entry name" value="RNaseH_sf"/>
</dbReference>
<dbReference type="AlphaFoldDB" id="A0A811ND66"/>
<dbReference type="OrthoDB" id="1002684at2759"/>
<keyword evidence="3" id="KW-1185">Reference proteome</keyword>
<feature type="domain" description="RNase H type-1" evidence="1">
    <location>
        <begin position="41"/>
        <end position="163"/>
    </location>
</feature>
<evidence type="ECO:0000313" key="2">
    <source>
        <dbReference type="EMBL" id="CAD6223288.1"/>
    </source>
</evidence>
<comment type="caution">
    <text evidence="2">The sequence shown here is derived from an EMBL/GenBank/DDBJ whole genome shotgun (WGS) entry which is preliminary data.</text>
</comment>
<sequence>MHNFVPVKAHLMERHIENQGKKDNTQIMKWKPPPAGFAKINVDVAFKAKSQQGATGVVIRDENGHVLAAKCKWYDLIPNILTVEAYAARDGAVLMNLLNRPKVMLETDSLELQSLWRSKDNSRSTILPVLNEVQELMGRCMVFELSHVKREANSVAHDLAKYASISCLERTWLYEIPECILPSIQQHDCNGDV</sequence>
<dbReference type="InterPro" id="IPR012337">
    <property type="entry name" value="RNaseH-like_sf"/>
</dbReference>
<dbReference type="InterPro" id="IPR002156">
    <property type="entry name" value="RNaseH_domain"/>
</dbReference>
<dbReference type="GO" id="GO:0004523">
    <property type="term" value="F:RNA-DNA hybrid ribonuclease activity"/>
    <property type="evidence" value="ECO:0007669"/>
    <property type="project" value="InterPro"/>
</dbReference>
<dbReference type="GO" id="GO:0003676">
    <property type="term" value="F:nucleic acid binding"/>
    <property type="evidence" value="ECO:0007669"/>
    <property type="project" value="InterPro"/>
</dbReference>